<dbReference type="Pfam" id="PF22458">
    <property type="entry name" value="RsmF-B_ferredox"/>
    <property type="match status" value="1"/>
</dbReference>
<dbReference type="InterPro" id="IPR018314">
    <property type="entry name" value="RsmB/NOL1/NOP2-like_CS"/>
</dbReference>
<dbReference type="InterPro" id="IPR049560">
    <property type="entry name" value="MeTrfase_RsmB-F_NOP2_cat"/>
</dbReference>
<evidence type="ECO:0000256" key="2">
    <source>
        <dbReference type="ARBA" id="ARBA00004496"/>
    </source>
</evidence>
<evidence type="ECO:0000313" key="17">
    <source>
        <dbReference type="Proteomes" id="UP000006695"/>
    </source>
</evidence>
<evidence type="ECO:0000256" key="10">
    <source>
        <dbReference type="ARBA" id="ARBA00022884"/>
    </source>
</evidence>
<evidence type="ECO:0000256" key="1">
    <source>
        <dbReference type="ARBA" id="ARBA00002724"/>
    </source>
</evidence>
<dbReference type="Pfam" id="PF01189">
    <property type="entry name" value="Methyltr_RsmB-F"/>
    <property type="match status" value="1"/>
</dbReference>
<evidence type="ECO:0000256" key="8">
    <source>
        <dbReference type="ARBA" id="ARBA00022679"/>
    </source>
</evidence>
<keyword evidence="10 14" id="KW-0694">RNA-binding</keyword>
<keyword evidence="17" id="KW-1185">Reference proteome</keyword>
<evidence type="ECO:0000256" key="14">
    <source>
        <dbReference type="PROSITE-ProRule" id="PRU01023"/>
    </source>
</evidence>
<feature type="binding site" evidence="14">
    <location>
        <position position="286"/>
    </location>
    <ligand>
        <name>S-adenosyl-L-methionine</name>
        <dbReference type="ChEBI" id="CHEBI:59789"/>
    </ligand>
</feature>
<dbReference type="FunFam" id="3.30.70.1170:FF:000003">
    <property type="entry name" value="16S rRNA (Cytosine(967)-C(5))-methyltransferase RsmB"/>
    <property type="match status" value="1"/>
</dbReference>
<keyword evidence="5" id="KW-0963">Cytoplasm</keyword>
<accession>A5GDD0</accession>
<dbReference type="STRING" id="351605.Gura_0193"/>
<dbReference type="InterPro" id="IPR029063">
    <property type="entry name" value="SAM-dependent_MTases_sf"/>
</dbReference>
<keyword evidence="6" id="KW-0698">rRNA processing</keyword>
<dbReference type="InterPro" id="IPR035926">
    <property type="entry name" value="NusB-like_sf"/>
</dbReference>
<dbReference type="GO" id="GO:0003723">
    <property type="term" value="F:RNA binding"/>
    <property type="evidence" value="ECO:0007669"/>
    <property type="project" value="UniProtKB-UniRule"/>
</dbReference>
<dbReference type="Proteomes" id="UP000006695">
    <property type="component" value="Chromosome"/>
</dbReference>
<dbReference type="Pfam" id="PF01029">
    <property type="entry name" value="NusB"/>
    <property type="match status" value="1"/>
</dbReference>
<evidence type="ECO:0000256" key="7">
    <source>
        <dbReference type="ARBA" id="ARBA00022603"/>
    </source>
</evidence>
<dbReference type="EMBL" id="CP000698">
    <property type="protein sequence ID" value="ABQ24409.1"/>
    <property type="molecule type" value="Genomic_DNA"/>
</dbReference>
<feature type="domain" description="SAM-dependent MTase RsmB/NOP-type" evidence="15">
    <location>
        <begin position="172"/>
        <end position="448"/>
    </location>
</feature>
<dbReference type="InterPro" id="IPR001678">
    <property type="entry name" value="MeTrfase_RsmB-F_NOP2_dom"/>
</dbReference>
<dbReference type="Gene3D" id="3.30.70.1170">
    <property type="entry name" value="Sun protein, domain 3"/>
    <property type="match status" value="1"/>
</dbReference>
<dbReference type="SUPFAM" id="SSF48013">
    <property type="entry name" value="NusB-like"/>
    <property type="match status" value="1"/>
</dbReference>
<dbReference type="NCBIfam" id="TIGR00563">
    <property type="entry name" value="rsmB"/>
    <property type="match status" value="1"/>
</dbReference>
<evidence type="ECO:0000256" key="5">
    <source>
        <dbReference type="ARBA" id="ARBA00022490"/>
    </source>
</evidence>
<evidence type="ECO:0000256" key="13">
    <source>
        <dbReference type="ARBA" id="ARBA00047283"/>
    </source>
</evidence>
<dbReference type="GO" id="GO:0005737">
    <property type="term" value="C:cytoplasm"/>
    <property type="evidence" value="ECO:0007669"/>
    <property type="project" value="UniProtKB-SubCell"/>
</dbReference>
<dbReference type="HOGENOM" id="CLU_005316_0_1_7"/>
<keyword evidence="8 14" id="KW-0808">Transferase</keyword>
<dbReference type="CDD" id="cd02440">
    <property type="entry name" value="AdoMet_MTases"/>
    <property type="match status" value="1"/>
</dbReference>
<dbReference type="NCBIfam" id="NF011494">
    <property type="entry name" value="PRK14902.1"/>
    <property type="match status" value="1"/>
</dbReference>
<evidence type="ECO:0000256" key="3">
    <source>
        <dbReference type="ARBA" id="ARBA00007494"/>
    </source>
</evidence>
<comment type="similarity">
    <text evidence="3 14">Belongs to the class I-like SAM-binding methyltransferase superfamily. RsmB/NOP family.</text>
</comment>
<dbReference type="GO" id="GO:0006355">
    <property type="term" value="P:regulation of DNA-templated transcription"/>
    <property type="evidence" value="ECO:0007669"/>
    <property type="project" value="InterPro"/>
</dbReference>
<comment type="subcellular location">
    <subcellularLocation>
        <location evidence="2">Cytoplasm</location>
    </subcellularLocation>
</comment>
<comment type="catalytic activity">
    <reaction evidence="13">
        <text>cytidine(967) in 16S rRNA + S-adenosyl-L-methionine = 5-methylcytidine(967) in 16S rRNA + S-adenosyl-L-homocysteine + H(+)</text>
        <dbReference type="Rhea" id="RHEA:42748"/>
        <dbReference type="Rhea" id="RHEA-COMP:10219"/>
        <dbReference type="Rhea" id="RHEA-COMP:10220"/>
        <dbReference type="ChEBI" id="CHEBI:15378"/>
        <dbReference type="ChEBI" id="CHEBI:57856"/>
        <dbReference type="ChEBI" id="CHEBI:59789"/>
        <dbReference type="ChEBI" id="CHEBI:74483"/>
        <dbReference type="ChEBI" id="CHEBI:82748"/>
        <dbReference type="EC" id="2.1.1.176"/>
    </reaction>
</comment>
<dbReference type="InterPro" id="IPR023267">
    <property type="entry name" value="RCMT"/>
</dbReference>
<dbReference type="RefSeq" id="WP_011937138.1">
    <property type="nucleotide sequence ID" value="NC_009483.1"/>
</dbReference>
<evidence type="ECO:0000256" key="12">
    <source>
        <dbReference type="ARBA" id="ARBA00031088"/>
    </source>
</evidence>
<dbReference type="FunFam" id="3.40.50.150:FF:000257">
    <property type="entry name" value="16S rRNA methyltransferase"/>
    <property type="match status" value="1"/>
</dbReference>
<protein>
    <recommendedName>
        <fullName evidence="4">16S rRNA (cytosine(967)-C(5))-methyltransferase</fullName>
        <ecNumber evidence="4">2.1.1.176</ecNumber>
    </recommendedName>
    <alternativeName>
        <fullName evidence="11">16S rRNA m5C967 methyltransferase</fullName>
    </alternativeName>
    <alternativeName>
        <fullName evidence="12">rRNA (cytosine-C(5)-)-methyltransferase RsmB</fullName>
    </alternativeName>
</protein>
<dbReference type="PANTHER" id="PTHR22807">
    <property type="entry name" value="NOP2 YEAST -RELATED NOL1/NOP2/FMU SUN DOMAIN-CONTAINING"/>
    <property type="match status" value="1"/>
</dbReference>
<dbReference type="PANTHER" id="PTHR22807:SF61">
    <property type="entry name" value="NOL1_NOP2_SUN FAMILY PROTEIN _ ANTITERMINATION NUSB DOMAIN-CONTAINING PROTEIN"/>
    <property type="match status" value="1"/>
</dbReference>
<dbReference type="InterPro" id="IPR054728">
    <property type="entry name" value="RsmB-like_ferredoxin"/>
</dbReference>
<proteinExistence type="inferred from homology"/>
<dbReference type="PROSITE" id="PS01153">
    <property type="entry name" value="NOL1_NOP2_SUN"/>
    <property type="match status" value="1"/>
</dbReference>
<feature type="binding site" evidence="14">
    <location>
        <begin position="262"/>
        <end position="268"/>
    </location>
    <ligand>
        <name>S-adenosyl-L-methionine</name>
        <dbReference type="ChEBI" id="CHEBI:59789"/>
    </ligand>
</feature>
<dbReference type="InterPro" id="IPR004573">
    <property type="entry name" value="rRNA_ssu_MeTfrase_B"/>
</dbReference>
<dbReference type="Gene3D" id="3.40.50.150">
    <property type="entry name" value="Vaccinia Virus protein VP39"/>
    <property type="match status" value="1"/>
</dbReference>
<feature type="active site" description="Nucleophile" evidence="14">
    <location>
        <position position="385"/>
    </location>
</feature>
<dbReference type="GO" id="GO:0008649">
    <property type="term" value="F:rRNA methyltransferase activity"/>
    <property type="evidence" value="ECO:0007669"/>
    <property type="project" value="InterPro"/>
</dbReference>
<dbReference type="PRINTS" id="PR02008">
    <property type="entry name" value="RCMTFAMILY"/>
</dbReference>
<name>A5GDD0_GEOUR</name>
<evidence type="ECO:0000313" key="16">
    <source>
        <dbReference type="EMBL" id="ABQ24409.1"/>
    </source>
</evidence>
<feature type="binding site" evidence="14">
    <location>
        <position position="332"/>
    </location>
    <ligand>
        <name>S-adenosyl-L-methionine</name>
        <dbReference type="ChEBI" id="CHEBI:59789"/>
    </ligand>
</feature>
<keyword evidence="7 14" id="KW-0489">Methyltransferase</keyword>
<evidence type="ECO:0000256" key="4">
    <source>
        <dbReference type="ARBA" id="ARBA00012140"/>
    </source>
</evidence>
<dbReference type="AlphaFoldDB" id="A5GDD0"/>
<dbReference type="InterPro" id="IPR006027">
    <property type="entry name" value="NusB_RsmB_TIM44"/>
</dbReference>
<reference evidence="16 17" key="1">
    <citation type="submission" date="2007-05" db="EMBL/GenBank/DDBJ databases">
        <title>Complete sequence of Geobacter uraniireducens Rf4.</title>
        <authorList>
            <consortium name="US DOE Joint Genome Institute"/>
            <person name="Copeland A."/>
            <person name="Lucas S."/>
            <person name="Lapidus A."/>
            <person name="Barry K."/>
            <person name="Detter J.C."/>
            <person name="Glavina del Rio T."/>
            <person name="Hammon N."/>
            <person name="Israni S."/>
            <person name="Dalin E."/>
            <person name="Tice H."/>
            <person name="Pitluck S."/>
            <person name="Chertkov O."/>
            <person name="Brettin T."/>
            <person name="Bruce D."/>
            <person name="Han C."/>
            <person name="Schmutz J."/>
            <person name="Larimer F."/>
            <person name="Land M."/>
            <person name="Hauser L."/>
            <person name="Kyrpides N."/>
            <person name="Mikhailova N."/>
            <person name="Shelobolina E."/>
            <person name="Aklujkar M."/>
            <person name="Lovley D."/>
            <person name="Richardson P."/>
        </authorList>
    </citation>
    <scope>NUCLEOTIDE SEQUENCE [LARGE SCALE GENOMIC DNA]</scope>
    <source>
        <strain evidence="16 17">Rf4</strain>
    </source>
</reference>
<evidence type="ECO:0000256" key="9">
    <source>
        <dbReference type="ARBA" id="ARBA00022691"/>
    </source>
</evidence>
<dbReference type="FunFam" id="1.10.940.10:FF:000006">
    <property type="entry name" value="16S rRNA (Cytosine(967)-C(5))-methyltransferase RsmB"/>
    <property type="match status" value="1"/>
</dbReference>
<dbReference type="SUPFAM" id="SSF53335">
    <property type="entry name" value="S-adenosyl-L-methionine-dependent methyltransferases"/>
    <property type="match status" value="1"/>
</dbReference>
<comment type="function">
    <text evidence="1">Specifically methylates the cytosine at position 967 (m5C967) of 16S rRNA.</text>
</comment>
<comment type="caution">
    <text evidence="14">Lacks conserved residue(s) required for the propagation of feature annotation.</text>
</comment>
<keyword evidence="9 14" id="KW-0949">S-adenosyl-L-methionine</keyword>
<dbReference type="OrthoDB" id="9810297at2"/>
<organism evidence="16 17">
    <name type="scientific">Geotalea uraniireducens (strain Rf4)</name>
    <name type="common">Geobacter uraniireducens</name>
    <dbReference type="NCBI Taxonomy" id="351605"/>
    <lineage>
        <taxon>Bacteria</taxon>
        <taxon>Pseudomonadati</taxon>
        <taxon>Thermodesulfobacteriota</taxon>
        <taxon>Desulfuromonadia</taxon>
        <taxon>Geobacterales</taxon>
        <taxon>Geobacteraceae</taxon>
        <taxon>Geotalea</taxon>
    </lineage>
</organism>
<dbReference type="Gene3D" id="1.10.940.10">
    <property type="entry name" value="NusB-like"/>
    <property type="match status" value="1"/>
</dbReference>
<evidence type="ECO:0000259" key="15">
    <source>
        <dbReference type="PROSITE" id="PS51686"/>
    </source>
</evidence>
<evidence type="ECO:0000256" key="11">
    <source>
        <dbReference type="ARBA" id="ARBA00030399"/>
    </source>
</evidence>
<dbReference type="KEGG" id="gur:Gura_0193"/>
<sequence>MSTTNPRSAAFEILLRIDKERSYADILIDRELSSGFLQGPDRGLLTELVYGVLRRQGTLDYIINRFSKQKSERLERSVLVLLRIGLYQIFYLDRVPVSAAVNETVKLAKVLAPRASGFVNAVLRSADRERDDIAYPDKEKDPVGYLSTFYSHPSWLVAGWIGQLGFAEAESLAKAMAEPPPLTIRTNTLKTSREELMERLASEGVQCEATRFSPLGVRIITAGSVARLQSFRDGLFTVQDESSQLAVMFLSPEPGEKVLDACAAPGGKATHMAQLMGNSGEIIACDVIGRKLRLIGENAARLGISCIKTVPLNTARPLNSIKDARFQRILLDAPCSGLGVIRRNPEGKWWKTAADVAELVRGQKTILENLAGYLKRGGILLYATCSTTREENEAVIDDFLSRHSDFVLEDLRVLFPAYGELITPQGCFRGWPHRQGMDGFFAARLKKI</sequence>
<dbReference type="PROSITE" id="PS51686">
    <property type="entry name" value="SAM_MT_RSMB_NOP"/>
    <property type="match status" value="1"/>
</dbReference>
<evidence type="ECO:0000256" key="6">
    <source>
        <dbReference type="ARBA" id="ARBA00022552"/>
    </source>
</evidence>
<gene>
    <name evidence="16" type="ordered locus">Gura_0193</name>
</gene>
<dbReference type="EC" id="2.1.1.176" evidence="4"/>